<evidence type="ECO:0000256" key="3">
    <source>
        <dbReference type="ARBA" id="ARBA00022741"/>
    </source>
</evidence>
<evidence type="ECO:0000256" key="6">
    <source>
        <dbReference type="ARBA" id="ARBA00022857"/>
    </source>
</evidence>
<dbReference type="FunFam" id="2.60.200.30:FF:000009">
    <property type="entry name" value="Poly(P)/ATP NAD kinase"/>
    <property type="match status" value="1"/>
</dbReference>
<keyword evidence="2" id="KW-0808">Transferase</keyword>
<dbReference type="InterPro" id="IPR017438">
    <property type="entry name" value="ATP-NAD_kinase_N"/>
</dbReference>
<dbReference type="PANTHER" id="PTHR20275:SF0">
    <property type="entry name" value="NAD KINASE"/>
    <property type="match status" value="1"/>
</dbReference>
<dbReference type="GO" id="GO:0005524">
    <property type="term" value="F:ATP binding"/>
    <property type="evidence" value="ECO:0007669"/>
    <property type="project" value="UniProtKB-KW"/>
</dbReference>
<keyword evidence="4" id="KW-0418">Kinase</keyword>
<evidence type="ECO:0000256" key="2">
    <source>
        <dbReference type="ARBA" id="ARBA00022679"/>
    </source>
</evidence>
<evidence type="ECO:0000256" key="5">
    <source>
        <dbReference type="ARBA" id="ARBA00022840"/>
    </source>
</evidence>
<keyword evidence="7" id="KW-0520">NAD</keyword>
<dbReference type="Pfam" id="PF20143">
    <property type="entry name" value="NAD_kinase_C"/>
    <property type="match status" value="1"/>
</dbReference>
<evidence type="ECO:0000256" key="1">
    <source>
        <dbReference type="ARBA" id="ARBA00010995"/>
    </source>
</evidence>
<dbReference type="HAMAP" id="MF_00361">
    <property type="entry name" value="NAD_kinase"/>
    <property type="match status" value="1"/>
</dbReference>
<dbReference type="GO" id="GO:0019674">
    <property type="term" value="P:NAD+ metabolic process"/>
    <property type="evidence" value="ECO:0007669"/>
    <property type="project" value="InterPro"/>
</dbReference>
<dbReference type="InterPro" id="IPR002504">
    <property type="entry name" value="NADK"/>
</dbReference>
<evidence type="ECO:0000256" key="7">
    <source>
        <dbReference type="ARBA" id="ARBA00023027"/>
    </source>
</evidence>
<keyword evidence="3" id="KW-0547">Nucleotide-binding</keyword>
<evidence type="ECO:0000256" key="8">
    <source>
        <dbReference type="SAM" id="MobiDB-lite"/>
    </source>
</evidence>
<keyword evidence="5" id="KW-0067">ATP-binding</keyword>
<dbReference type="InterPro" id="IPR016064">
    <property type="entry name" value="NAD/diacylglycerol_kinase_sf"/>
</dbReference>
<evidence type="ECO:0000313" key="9">
    <source>
        <dbReference type="EMBL" id="CAD8575940.1"/>
    </source>
</evidence>
<feature type="compositionally biased region" description="Polar residues" evidence="8">
    <location>
        <begin position="129"/>
        <end position="149"/>
    </location>
</feature>
<gene>
    <name evidence="9" type="ORF">MSP1404_LOCUS474</name>
</gene>
<proteinExistence type="inferred from homology"/>
<evidence type="ECO:0008006" key="10">
    <source>
        <dbReference type="Google" id="ProtNLM"/>
    </source>
</evidence>
<feature type="compositionally biased region" description="Basic and acidic residues" evidence="8">
    <location>
        <begin position="111"/>
        <end position="123"/>
    </location>
</feature>
<dbReference type="AlphaFoldDB" id="A0A7S0PKN0"/>
<keyword evidence="6" id="KW-0521">NADP</keyword>
<comment type="similarity">
    <text evidence="1">Belongs to the NAD kinase family.</text>
</comment>
<feature type="compositionally biased region" description="Polar residues" evidence="8">
    <location>
        <begin position="246"/>
        <end position="257"/>
    </location>
</feature>
<evidence type="ECO:0000256" key="4">
    <source>
        <dbReference type="ARBA" id="ARBA00022777"/>
    </source>
</evidence>
<organism evidence="9">
    <name type="scientific">Micromonas pusilla</name>
    <name type="common">Picoplanktonic green alga</name>
    <name type="synonym">Chromulina pusilla</name>
    <dbReference type="NCBI Taxonomy" id="38833"/>
    <lineage>
        <taxon>Eukaryota</taxon>
        <taxon>Viridiplantae</taxon>
        <taxon>Chlorophyta</taxon>
        <taxon>Mamiellophyceae</taxon>
        <taxon>Mamiellales</taxon>
        <taxon>Mamiellaceae</taxon>
        <taxon>Micromonas</taxon>
    </lineage>
</organism>
<protein>
    <recommendedName>
        <fullName evidence="10">ATP-NAD kinase</fullName>
    </recommendedName>
</protein>
<dbReference type="GO" id="GO:0003951">
    <property type="term" value="F:NAD+ kinase activity"/>
    <property type="evidence" value="ECO:0007669"/>
    <property type="project" value="InterPro"/>
</dbReference>
<reference evidence="9" key="1">
    <citation type="submission" date="2021-01" db="EMBL/GenBank/DDBJ databases">
        <authorList>
            <person name="Corre E."/>
            <person name="Pelletier E."/>
            <person name="Niang G."/>
            <person name="Scheremetjew M."/>
            <person name="Finn R."/>
            <person name="Kale V."/>
            <person name="Holt S."/>
            <person name="Cochrane G."/>
            <person name="Meng A."/>
            <person name="Brown T."/>
            <person name="Cohen L."/>
        </authorList>
    </citation>
    <scope>NUCLEOTIDE SEQUENCE</scope>
    <source>
        <strain evidence="9">CCMP494</strain>
    </source>
</reference>
<dbReference type="InterPro" id="IPR017437">
    <property type="entry name" value="ATP-NAD_kinase_PpnK-typ_C"/>
</dbReference>
<feature type="compositionally biased region" description="Polar residues" evidence="8">
    <location>
        <begin position="300"/>
        <end position="315"/>
    </location>
</feature>
<dbReference type="EMBL" id="HBEV01000580">
    <property type="protein sequence ID" value="CAD8575940.1"/>
    <property type="molecule type" value="Transcribed_RNA"/>
</dbReference>
<dbReference type="GO" id="GO:0006741">
    <property type="term" value="P:NADP+ biosynthetic process"/>
    <property type="evidence" value="ECO:0007669"/>
    <property type="project" value="InterPro"/>
</dbReference>
<sequence>MDRDLDALERALQAVKTRSASALLNEQSYLARIAQLEEVNRSLQAQLTVQGAAPAPDASAADHHVSRLQDGVEGMKRSSSYMSMRTKSNHLVVAQLDDGRDGSDDGANIGDAERRAGIERERELEDDSPTPSSPSVASLTSPISSPSRVTFSRAPGLGVEALAAKLAAGATLAGPDVVARPNPAAAAAAARSSLSSPERGALRGGSGSGSGSRRSTETAAGLGTKNNGGLGGFEGRDGGEDYGTPRTHSVESLSMHSPGTGRGGFLNNGGTANDGGLANDSESSQSGSDGGFVGRDVQLSRDSTPGLPSTSTGLQRDSKVPFQLLLCNDDGCEVQEPADRSIRTRQRGVPHSQFSWKNRPRNVLVIKKPKDKNTTAMLPRVHAILQSKGITTWVEPVVRWETGLGETWEQDDDPNLDRLIDFIICLGGDGTILWVSNLFPRAVPPVVSFAMGSLGFLTAFAEESIPKAIDDVVGGNFFFTMRSRLVAHVVRADGTEERERHVVLNEIVVDRGARSQLIDLDVNIDGNPMTKVLADGVMISTPTGSTAYALAAGGSMVHPGVPGILFVPICPHTLSFRPLVLPDSVILTIKVPETARVEPVASFDGKQQRQLRRGESLVVAGWRYPVPAICHAGETGDWFRAVKDSLLWNVRGAFQKPAEEEEEEEEEEE</sequence>
<name>A0A7S0PKN0_MICPS</name>
<dbReference type="Pfam" id="PF01513">
    <property type="entry name" value="NAD_kinase"/>
    <property type="match status" value="1"/>
</dbReference>
<dbReference type="SUPFAM" id="SSF111331">
    <property type="entry name" value="NAD kinase/diacylglycerol kinase-like"/>
    <property type="match status" value="1"/>
</dbReference>
<dbReference type="Gene3D" id="2.60.200.30">
    <property type="entry name" value="Probable inorganic polyphosphate/atp-NAD kinase, domain 2"/>
    <property type="match status" value="1"/>
</dbReference>
<accession>A0A7S0PKN0</accession>
<dbReference type="PANTHER" id="PTHR20275">
    <property type="entry name" value="NAD KINASE"/>
    <property type="match status" value="1"/>
</dbReference>
<feature type="region of interest" description="Disordered" evidence="8">
    <location>
        <begin position="94"/>
        <end position="149"/>
    </location>
</feature>
<dbReference type="Gene3D" id="3.40.50.10330">
    <property type="entry name" value="Probable inorganic polyphosphate/atp-NAD kinase, domain 1"/>
    <property type="match status" value="1"/>
</dbReference>
<feature type="region of interest" description="Disordered" evidence="8">
    <location>
        <begin position="189"/>
        <end position="315"/>
    </location>
</feature>